<feature type="region of interest" description="Disordered" evidence="5">
    <location>
        <begin position="40"/>
        <end position="98"/>
    </location>
</feature>
<dbReference type="Gene3D" id="3.40.50.300">
    <property type="entry name" value="P-loop containing nucleotide triphosphate hydrolases"/>
    <property type="match status" value="1"/>
</dbReference>
<dbReference type="AlphaFoldDB" id="A0A9W8U3A5"/>
<keyword evidence="8" id="KW-1185">Reference proteome</keyword>
<reference evidence="7 8" key="1">
    <citation type="journal article" date="2023" name="Proc. Natl. Acad. Sci. U.S.A.">
        <title>A global phylogenomic analysis of the shiitake genus Lentinula.</title>
        <authorList>
            <person name="Sierra-Patev S."/>
            <person name="Min B."/>
            <person name="Naranjo-Ortiz M."/>
            <person name="Looney B."/>
            <person name="Konkel Z."/>
            <person name="Slot J.C."/>
            <person name="Sakamoto Y."/>
            <person name="Steenwyk J.L."/>
            <person name="Rokas A."/>
            <person name="Carro J."/>
            <person name="Camarero S."/>
            <person name="Ferreira P."/>
            <person name="Molpeceres G."/>
            <person name="Ruiz-Duenas F.J."/>
            <person name="Serrano A."/>
            <person name="Henrissat B."/>
            <person name="Drula E."/>
            <person name="Hughes K.W."/>
            <person name="Mata J.L."/>
            <person name="Ishikawa N.K."/>
            <person name="Vargas-Isla R."/>
            <person name="Ushijima S."/>
            <person name="Smith C.A."/>
            <person name="Donoghue J."/>
            <person name="Ahrendt S."/>
            <person name="Andreopoulos W."/>
            <person name="He G."/>
            <person name="LaButti K."/>
            <person name="Lipzen A."/>
            <person name="Ng V."/>
            <person name="Riley R."/>
            <person name="Sandor L."/>
            <person name="Barry K."/>
            <person name="Martinez A.T."/>
            <person name="Xiao Y."/>
            <person name="Gibbons J.G."/>
            <person name="Terashima K."/>
            <person name="Grigoriev I.V."/>
            <person name="Hibbett D."/>
        </authorList>
    </citation>
    <scope>NUCLEOTIDE SEQUENCE [LARGE SCALE GENOMIC DNA]</scope>
    <source>
        <strain evidence="7 8">TFB7810</strain>
    </source>
</reference>
<feature type="compositionally biased region" description="Polar residues" evidence="5">
    <location>
        <begin position="40"/>
        <end position="52"/>
    </location>
</feature>
<evidence type="ECO:0000313" key="7">
    <source>
        <dbReference type="EMBL" id="KAJ3750759.1"/>
    </source>
</evidence>
<protein>
    <recommendedName>
        <fullName evidence="4">Guanine nucleotide-binding protein-like 1</fullName>
    </recommendedName>
</protein>
<keyword evidence="2" id="KW-0342">GTP-binding</keyword>
<dbReference type="EMBL" id="JANVFU010000001">
    <property type="protein sequence ID" value="KAJ3750759.1"/>
    <property type="molecule type" value="Genomic_DNA"/>
</dbReference>
<feature type="compositionally biased region" description="Low complexity" evidence="5">
    <location>
        <begin position="608"/>
        <end position="618"/>
    </location>
</feature>
<evidence type="ECO:0000256" key="3">
    <source>
        <dbReference type="ARBA" id="ARBA00037770"/>
    </source>
</evidence>
<dbReference type="GO" id="GO:0005525">
    <property type="term" value="F:GTP binding"/>
    <property type="evidence" value="ECO:0007669"/>
    <property type="project" value="UniProtKB-KW"/>
</dbReference>
<evidence type="ECO:0000259" key="6">
    <source>
        <dbReference type="Pfam" id="PF01926"/>
    </source>
</evidence>
<dbReference type="InterPro" id="IPR043358">
    <property type="entry name" value="GNL1-like"/>
</dbReference>
<evidence type="ECO:0000256" key="1">
    <source>
        <dbReference type="ARBA" id="ARBA00022741"/>
    </source>
</evidence>
<comment type="caution">
    <text evidence="7">The sequence shown here is derived from an EMBL/GenBank/DDBJ whole genome shotgun (WGS) entry which is preliminary data.</text>
</comment>
<keyword evidence="1" id="KW-0547">Nucleotide-binding</keyword>
<feature type="compositionally biased region" description="Basic and acidic residues" evidence="5">
    <location>
        <begin position="54"/>
        <end position="69"/>
    </location>
</feature>
<dbReference type="InterPro" id="IPR006073">
    <property type="entry name" value="GTP-bd"/>
</dbReference>
<dbReference type="GO" id="GO:0003924">
    <property type="term" value="F:GTPase activity"/>
    <property type="evidence" value="ECO:0007669"/>
    <property type="project" value="InterPro"/>
</dbReference>
<evidence type="ECO:0000256" key="4">
    <source>
        <dbReference type="ARBA" id="ARBA00039902"/>
    </source>
</evidence>
<evidence type="ECO:0000313" key="8">
    <source>
        <dbReference type="Proteomes" id="UP001142393"/>
    </source>
</evidence>
<gene>
    <name evidence="7" type="ORF">DFH05DRAFT_112883</name>
</gene>
<accession>A0A9W8U3A5</accession>
<organism evidence="7 8">
    <name type="scientific">Lentinula detonsa</name>
    <dbReference type="NCBI Taxonomy" id="2804962"/>
    <lineage>
        <taxon>Eukaryota</taxon>
        <taxon>Fungi</taxon>
        <taxon>Dikarya</taxon>
        <taxon>Basidiomycota</taxon>
        <taxon>Agaricomycotina</taxon>
        <taxon>Agaricomycetes</taxon>
        <taxon>Agaricomycetidae</taxon>
        <taxon>Agaricales</taxon>
        <taxon>Marasmiineae</taxon>
        <taxon>Omphalotaceae</taxon>
        <taxon>Lentinula</taxon>
    </lineage>
</organism>
<keyword evidence="7" id="KW-0378">Hydrolase</keyword>
<evidence type="ECO:0000256" key="5">
    <source>
        <dbReference type="SAM" id="MobiDB-lite"/>
    </source>
</evidence>
<name>A0A9W8U3A5_9AGAR</name>
<sequence length="667" mass="75317">MAVTVSLLVTCELNSHIILITDNVTQPCAFPRLFLTTIKKQSQMPRRQPTSTRQKKEERQLKRAVKRGDVSPPPPKHKKAPKRLRVHHGNAPASSSASVESSRKLQSFFIKSSSQFLEDTKALASTVLLSRPIHPNAAILPGSYEQSSEYESLVCPRRPKWRYDMSKKEVESNEEGLFKKWLQETDSALEKWRLGDRHFDDHNDAANLGQEQEQSVLRSTPSFERNLEVWRQLWRVTEISQIILVLVDSRCPLLHYPPSLARYLSNRKVILVLTKVDITGPTRVSAWIDYLRNAFPSLRVVQVQSYTAKEAGFHHQGRTKYDFRIPQIFRQQLLNAIRELHTEMLQPPEKIVGDPEKLKHWKPPVKRDIDWSAALDLHAQHDLADYPSEEDRFLTIGLLGSPNVGKSSLLNALIGEPKVRASKTPGKTKHFQTLFWTPEIRLADCPGLVMPHYVPMEMQVLSGVLPISRVSAIPACVQYAAQLLPLEVVFNLSHPRPEEPSMVDKRTWREGTKRTEHVSVFWTAMDILVAFANKKSWVTAKAGRPDFSRAGNAILRALAEGQIPWGFWPPGTPLSNIRSGTDEISCGAWIQSDDQALQVSDEEDSEVSESSSSSLATDSGDDSNEDLSLSEPGEIGQTHDESYRRALNTTTRFAVLQLDEDIDDGDE</sequence>
<dbReference type="Pfam" id="PF01926">
    <property type="entry name" value="MMR_HSR1"/>
    <property type="match status" value="1"/>
</dbReference>
<feature type="region of interest" description="Disordered" evidence="5">
    <location>
        <begin position="599"/>
        <end position="643"/>
    </location>
</feature>
<feature type="compositionally biased region" description="Basic residues" evidence="5">
    <location>
        <begin position="75"/>
        <end position="88"/>
    </location>
</feature>
<dbReference type="InterPro" id="IPR027417">
    <property type="entry name" value="P-loop_NTPase"/>
</dbReference>
<comment type="function">
    <text evidence="3">Possible regulatory or functional link with the histocompatibility cluster.</text>
</comment>
<dbReference type="PANTHER" id="PTHR45709:SF3">
    <property type="entry name" value="GUANINE NUCLEOTIDE-BINDING PROTEIN-LIKE 1"/>
    <property type="match status" value="1"/>
</dbReference>
<evidence type="ECO:0000256" key="2">
    <source>
        <dbReference type="ARBA" id="ARBA00023134"/>
    </source>
</evidence>
<dbReference type="PANTHER" id="PTHR45709">
    <property type="entry name" value="LARGE SUBUNIT GTPASE 1 HOMOLOG-RELATED"/>
    <property type="match status" value="1"/>
</dbReference>
<proteinExistence type="predicted"/>
<feature type="domain" description="G" evidence="6">
    <location>
        <begin position="395"/>
        <end position="450"/>
    </location>
</feature>
<dbReference type="SUPFAM" id="SSF52540">
    <property type="entry name" value="P-loop containing nucleoside triphosphate hydrolases"/>
    <property type="match status" value="1"/>
</dbReference>
<dbReference type="Proteomes" id="UP001142393">
    <property type="component" value="Unassembled WGS sequence"/>
</dbReference>